<comment type="caution">
    <text evidence="2">The sequence shown here is derived from an EMBL/GenBank/DDBJ whole genome shotgun (WGS) entry which is preliminary data.</text>
</comment>
<keyword evidence="3" id="KW-1185">Reference proteome</keyword>
<dbReference type="InParanoid" id="A0A2R5GAZ7"/>
<name>A0A2R5GAZ7_9STRA</name>
<dbReference type="InterPro" id="IPR000157">
    <property type="entry name" value="TIR_dom"/>
</dbReference>
<dbReference type="EMBL" id="BEYU01000032">
    <property type="protein sequence ID" value="GBG27499.1"/>
    <property type="molecule type" value="Genomic_DNA"/>
</dbReference>
<accession>A0A2R5GAZ7</accession>
<reference evidence="2 3" key="1">
    <citation type="submission" date="2017-12" db="EMBL/GenBank/DDBJ databases">
        <title>Sequencing, de novo assembly and annotation of complete genome of a new Thraustochytrid species, strain FCC1311.</title>
        <authorList>
            <person name="Sedici K."/>
            <person name="Godart F."/>
            <person name="Aiese Cigliano R."/>
            <person name="Sanseverino W."/>
            <person name="Barakat M."/>
            <person name="Ortet P."/>
            <person name="Marechal E."/>
            <person name="Cagnac O."/>
            <person name="Amato A."/>
        </authorList>
    </citation>
    <scope>NUCLEOTIDE SEQUENCE [LARGE SCALE GENOMIC DNA]</scope>
</reference>
<dbReference type="SUPFAM" id="SSF52200">
    <property type="entry name" value="Toll/Interleukin receptor TIR domain"/>
    <property type="match status" value="1"/>
</dbReference>
<sequence length="214" mass="24356">MPNTKSEMVAEATKAISDGEVEMMMVEAVAKLETRLRTAYDVFLSHSWMVDSNDSGFFNHMRVEDVKESLEGDFKLRCWFDTKDLQGSDMSLWMADGINESHVVLVCLSPSYMDKIRTHAERNYCKLEYSHIFKHKKTSVGSDTVICVHMTDSVNDRWAPDLAEMLYVSLADDDFSNLDVLAARILAEIFPYDAAEERAKLVELYPAGARNFSK</sequence>
<evidence type="ECO:0000259" key="1">
    <source>
        <dbReference type="Pfam" id="PF13676"/>
    </source>
</evidence>
<dbReference type="Proteomes" id="UP000241890">
    <property type="component" value="Unassembled WGS sequence"/>
</dbReference>
<proteinExistence type="predicted"/>
<dbReference type="OrthoDB" id="9978456at2759"/>
<dbReference type="Pfam" id="PF13676">
    <property type="entry name" value="TIR_2"/>
    <property type="match status" value="1"/>
</dbReference>
<protein>
    <recommendedName>
        <fullName evidence="1">TIR domain-containing protein</fullName>
    </recommendedName>
</protein>
<evidence type="ECO:0000313" key="2">
    <source>
        <dbReference type="EMBL" id="GBG27499.1"/>
    </source>
</evidence>
<dbReference type="InterPro" id="IPR035897">
    <property type="entry name" value="Toll_tir_struct_dom_sf"/>
</dbReference>
<dbReference type="GO" id="GO:0007165">
    <property type="term" value="P:signal transduction"/>
    <property type="evidence" value="ECO:0007669"/>
    <property type="project" value="InterPro"/>
</dbReference>
<evidence type="ECO:0000313" key="3">
    <source>
        <dbReference type="Proteomes" id="UP000241890"/>
    </source>
</evidence>
<organism evidence="2 3">
    <name type="scientific">Hondaea fermentalgiana</name>
    <dbReference type="NCBI Taxonomy" id="2315210"/>
    <lineage>
        <taxon>Eukaryota</taxon>
        <taxon>Sar</taxon>
        <taxon>Stramenopiles</taxon>
        <taxon>Bigyra</taxon>
        <taxon>Labyrinthulomycetes</taxon>
        <taxon>Thraustochytrida</taxon>
        <taxon>Thraustochytriidae</taxon>
        <taxon>Hondaea</taxon>
    </lineage>
</organism>
<feature type="domain" description="TIR" evidence="1">
    <location>
        <begin position="42"/>
        <end position="174"/>
    </location>
</feature>
<dbReference type="AlphaFoldDB" id="A0A2R5GAZ7"/>
<gene>
    <name evidence="2" type="ORF">FCC1311_037222</name>
</gene>
<dbReference type="Gene3D" id="3.40.50.10140">
    <property type="entry name" value="Toll/interleukin-1 receptor homology (TIR) domain"/>
    <property type="match status" value="1"/>
</dbReference>